<feature type="domain" description="DUF1985" evidence="1">
    <location>
        <begin position="3"/>
        <end position="81"/>
    </location>
</feature>
<protein>
    <recommendedName>
        <fullName evidence="1">DUF1985 domain-containing protein</fullName>
    </recommendedName>
</protein>
<evidence type="ECO:0000313" key="2">
    <source>
        <dbReference type="EMBL" id="VVB14907.1"/>
    </source>
</evidence>
<keyword evidence="3" id="KW-1185">Reference proteome</keyword>
<organism evidence="2 3">
    <name type="scientific">Arabis nemorensis</name>
    <dbReference type="NCBI Taxonomy" id="586526"/>
    <lineage>
        <taxon>Eukaryota</taxon>
        <taxon>Viridiplantae</taxon>
        <taxon>Streptophyta</taxon>
        <taxon>Embryophyta</taxon>
        <taxon>Tracheophyta</taxon>
        <taxon>Spermatophyta</taxon>
        <taxon>Magnoliopsida</taxon>
        <taxon>eudicotyledons</taxon>
        <taxon>Gunneridae</taxon>
        <taxon>Pentapetalae</taxon>
        <taxon>rosids</taxon>
        <taxon>malvids</taxon>
        <taxon>Brassicales</taxon>
        <taxon>Brassicaceae</taxon>
        <taxon>Arabideae</taxon>
        <taxon>Arabis</taxon>
    </lineage>
</organism>
<dbReference type="PANTHER" id="PTHR48449:SF1">
    <property type="entry name" value="DUF1985 DOMAIN-CONTAINING PROTEIN"/>
    <property type="match status" value="1"/>
</dbReference>
<dbReference type="EMBL" id="CABITT030000008">
    <property type="protein sequence ID" value="VVB14907.1"/>
    <property type="molecule type" value="Genomic_DNA"/>
</dbReference>
<dbReference type="Pfam" id="PF09331">
    <property type="entry name" value="DUF1985"/>
    <property type="match status" value="1"/>
</dbReference>
<proteinExistence type="predicted"/>
<accession>A0A565CMS9</accession>
<reference evidence="2" key="1">
    <citation type="submission" date="2019-07" db="EMBL/GenBank/DDBJ databases">
        <authorList>
            <person name="Dittberner H."/>
        </authorList>
    </citation>
    <scope>NUCLEOTIDE SEQUENCE [LARGE SCALE GENOMIC DNA]</scope>
</reference>
<dbReference type="PANTHER" id="PTHR48449">
    <property type="entry name" value="DUF1985 DOMAIN-CONTAINING PROTEIN"/>
    <property type="match status" value="1"/>
</dbReference>
<dbReference type="AlphaFoldDB" id="A0A565CMS9"/>
<dbReference type="OrthoDB" id="1101665at2759"/>
<dbReference type="Proteomes" id="UP000489600">
    <property type="component" value="Unassembled WGS sequence"/>
</dbReference>
<evidence type="ECO:0000313" key="3">
    <source>
        <dbReference type="Proteomes" id="UP000489600"/>
    </source>
</evidence>
<comment type="caution">
    <text evidence="2">The sequence shown here is derived from an EMBL/GenBank/DDBJ whole genome shotgun (WGS) entry which is preliminary data.</text>
</comment>
<sequence>MTELVGNRRPVKVPDLVQMLKKNPDWPSLKKISVALIVIVEGVVVVNFQLSLVNENVVEICQDIDFFLEYPWGRHVFKHTLHEIVKDKSDGSLITLFGRLKQSSVAMHGFPLSIQLLTYETISGLDQIHGESGDEVDFLEIKFAAVIKEKPILLV</sequence>
<dbReference type="InterPro" id="IPR015410">
    <property type="entry name" value="DUF1985"/>
</dbReference>
<gene>
    <name evidence="2" type="ORF">ANE_LOCUS25351</name>
</gene>
<name>A0A565CMS9_9BRAS</name>
<evidence type="ECO:0000259" key="1">
    <source>
        <dbReference type="Pfam" id="PF09331"/>
    </source>
</evidence>